<dbReference type="KEGG" id="ehx:EMIHUDRAFT_214881"/>
<evidence type="ECO:0000313" key="3">
    <source>
        <dbReference type="Proteomes" id="UP000013827"/>
    </source>
</evidence>
<feature type="region of interest" description="Disordered" evidence="1">
    <location>
        <begin position="109"/>
        <end position="135"/>
    </location>
</feature>
<reference evidence="3" key="1">
    <citation type="journal article" date="2013" name="Nature">
        <title>Pan genome of the phytoplankton Emiliania underpins its global distribution.</title>
        <authorList>
            <person name="Read B.A."/>
            <person name="Kegel J."/>
            <person name="Klute M.J."/>
            <person name="Kuo A."/>
            <person name="Lefebvre S.C."/>
            <person name="Maumus F."/>
            <person name="Mayer C."/>
            <person name="Miller J."/>
            <person name="Monier A."/>
            <person name="Salamov A."/>
            <person name="Young J."/>
            <person name="Aguilar M."/>
            <person name="Claverie J.M."/>
            <person name="Frickenhaus S."/>
            <person name="Gonzalez K."/>
            <person name="Herman E.K."/>
            <person name="Lin Y.C."/>
            <person name="Napier J."/>
            <person name="Ogata H."/>
            <person name="Sarno A.F."/>
            <person name="Shmutz J."/>
            <person name="Schroeder D."/>
            <person name="de Vargas C."/>
            <person name="Verret F."/>
            <person name="von Dassow P."/>
            <person name="Valentin K."/>
            <person name="Van de Peer Y."/>
            <person name="Wheeler G."/>
            <person name="Dacks J.B."/>
            <person name="Delwiche C.F."/>
            <person name="Dyhrman S.T."/>
            <person name="Glockner G."/>
            <person name="John U."/>
            <person name="Richards T."/>
            <person name="Worden A.Z."/>
            <person name="Zhang X."/>
            <person name="Grigoriev I.V."/>
            <person name="Allen A.E."/>
            <person name="Bidle K."/>
            <person name="Borodovsky M."/>
            <person name="Bowler C."/>
            <person name="Brownlee C."/>
            <person name="Cock J.M."/>
            <person name="Elias M."/>
            <person name="Gladyshev V.N."/>
            <person name="Groth M."/>
            <person name="Guda C."/>
            <person name="Hadaegh A."/>
            <person name="Iglesias-Rodriguez M.D."/>
            <person name="Jenkins J."/>
            <person name="Jones B.M."/>
            <person name="Lawson T."/>
            <person name="Leese F."/>
            <person name="Lindquist E."/>
            <person name="Lobanov A."/>
            <person name="Lomsadze A."/>
            <person name="Malik S.B."/>
            <person name="Marsh M.E."/>
            <person name="Mackinder L."/>
            <person name="Mock T."/>
            <person name="Mueller-Roeber B."/>
            <person name="Pagarete A."/>
            <person name="Parker M."/>
            <person name="Probert I."/>
            <person name="Quesneville H."/>
            <person name="Raines C."/>
            <person name="Rensing S.A."/>
            <person name="Riano-Pachon D.M."/>
            <person name="Richier S."/>
            <person name="Rokitta S."/>
            <person name="Shiraiwa Y."/>
            <person name="Soanes D.M."/>
            <person name="van der Giezen M."/>
            <person name="Wahlund T.M."/>
            <person name="Williams B."/>
            <person name="Wilson W."/>
            <person name="Wolfe G."/>
            <person name="Wurch L.L."/>
        </authorList>
    </citation>
    <scope>NUCLEOTIDE SEQUENCE</scope>
</reference>
<evidence type="ECO:0000313" key="2">
    <source>
        <dbReference type="EnsemblProtists" id="EOD11080"/>
    </source>
</evidence>
<dbReference type="GeneID" id="17257205"/>
<accession>A0A0D3IIJ5</accession>
<organism evidence="2 3">
    <name type="scientific">Emiliania huxleyi (strain CCMP1516)</name>
    <dbReference type="NCBI Taxonomy" id="280463"/>
    <lineage>
        <taxon>Eukaryota</taxon>
        <taxon>Haptista</taxon>
        <taxon>Haptophyta</taxon>
        <taxon>Prymnesiophyceae</taxon>
        <taxon>Isochrysidales</taxon>
        <taxon>Noelaerhabdaceae</taxon>
        <taxon>Emiliania</taxon>
    </lineage>
</organism>
<dbReference type="HOGENOM" id="CLU_1002661_0_0_1"/>
<name>A0A0D3IIJ5_EMIH1</name>
<protein>
    <submittedName>
        <fullName evidence="2">Uncharacterized protein</fullName>
    </submittedName>
</protein>
<reference evidence="2" key="2">
    <citation type="submission" date="2024-10" db="UniProtKB">
        <authorList>
            <consortium name="EnsemblProtists"/>
        </authorList>
    </citation>
    <scope>IDENTIFICATION</scope>
</reference>
<proteinExistence type="predicted"/>
<dbReference type="AlphaFoldDB" id="A0A0D3IIJ5"/>
<dbReference type="Proteomes" id="UP000013827">
    <property type="component" value="Unassembled WGS sequence"/>
</dbReference>
<keyword evidence="3" id="KW-1185">Reference proteome</keyword>
<sequence>MPRPDVDRPAGLDARRLVAFKACVDELSRLSAGRGEDGALLAQISHDGAVGLSSVSKRSDAAQLLIECRYRDEWRQQRCASALASIGAERDAAVVERMCEYVGALSPDGAEPGAAPKKSNQSATPQTRRFSPPKQQQQQWQRIFASLVHADQAAEQAVIAAEADGLGRGRTPPEEYLAVVAGQQACCCLNSGVGGSSLLPQLHCLVHDLPASLLCLAAALLLLAEPLQLLLKALRLLLPRRGTGWDGATATATKRLAGFTTSAVTTLRPRLVALPCGG</sequence>
<dbReference type="EnsemblProtists" id="EOD11080">
    <property type="protein sequence ID" value="EOD11080"/>
    <property type="gene ID" value="EMIHUDRAFT_214881"/>
</dbReference>
<dbReference type="PaxDb" id="2903-EOD11080"/>
<evidence type="ECO:0000256" key="1">
    <source>
        <dbReference type="SAM" id="MobiDB-lite"/>
    </source>
</evidence>
<dbReference type="RefSeq" id="XP_005763509.1">
    <property type="nucleotide sequence ID" value="XM_005763452.1"/>
</dbReference>
<feature type="compositionally biased region" description="Polar residues" evidence="1">
    <location>
        <begin position="118"/>
        <end position="129"/>
    </location>
</feature>